<feature type="region of interest" description="Disordered" evidence="7">
    <location>
        <begin position="211"/>
        <end position="301"/>
    </location>
</feature>
<feature type="compositionally biased region" description="Basic residues" evidence="7">
    <location>
        <begin position="64"/>
        <end position="95"/>
    </location>
</feature>
<evidence type="ECO:0000256" key="2">
    <source>
        <dbReference type="ARBA" id="ARBA00009534"/>
    </source>
</evidence>
<keyword evidence="9" id="KW-1185">Reference proteome</keyword>
<feature type="region of interest" description="Disordered" evidence="7">
    <location>
        <begin position="1"/>
        <end position="135"/>
    </location>
</feature>
<evidence type="ECO:0000256" key="4">
    <source>
        <dbReference type="ARBA" id="ARBA00022553"/>
    </source>
</evidence>
<gene>
    <name evidence="8" type="primary">rsrp1</name>
</gene>
<dbReference type="Proteomes" id="UP000472262">
    <property type="component" value="Unassembled WGS sequence"/>
</dbReference>
<protein>
    <recommendedName>
        <fullName evidence="3">Arginine/serine-rich protein 1</fullName>
    </recommendedName>
</protein>
<comment type="subcellular location">
    <subcellularLocation>
        <location evidence="1">Nucleus</location>
    </subcellularLocation>
</comment>
<evidence type="ECO:0000313" key="8">
    <source>
        <dbReference type="Ensembl" id="ENSSGRP00000027340.1"/>
    </source>
</evidence>
<comment type="function">
    <text evidence="6">Probably acts as a spliceosomal factor that contributes to spliceosome assembly and regulates the isoform switching of proteins such as PARP6.</text>
</comment>
<accession>A0A672LX36</accession>
<dbReference type="OMA" id="YGQWIPV"/>
<dbReference type="GO" id="GO:0005634">
    <property type="term" value="C:nucleus"/>
    <property type="evidence" value="ECO:0007669"/>
    <property type="project" value="UniProtKB-SubCell"/>
</dbReference>
<feature type="compositionally biased region" description="Basic and acidic residues" evidence="7">
    <location>
        <begin position="231"/>
        <end position="245"/>
    </location>
</feature>
<dbReference type="AlphaFoldDB" id="A0A672LX36"/>
<dbReference type="PANTHER" id="PTHR47622:SF1">
    <property type="entry name" value="ARGININE_SERINE-RICH PROTEIN 1"/>
    <property type="match status" value="1"/>
</dbReference>
<evidence type="ECO:0000256" key="5">
    <source>
        <dbReference type="ARBA" id="ARBA00023242"/>
    </source>
</evidence>
<dbReference type="PANTHER" id="PTHR47622">
    <property type="entry name" value="ARGININE/SERINE-RICH PROTEIN 1"/>
    <property type="match status" value="1"/>
</dbReference>
<reference evidence="8" key="2">
    <citation type="submission" date="2025-09" db="UniProtKB">
        <authorList>
            <consortium name="Ensembl"/>
        </authorList>
    </citation>
    <scope>IDENTIFICATION</scope>
</reference>
<evidence type="ECO:0000256" key="3">
    <source>
        <dbReference type="ARBA" id="ARBA00018147"/>
    </source>
</evidence>
<keyword evidence="5" id="KW-0539">Nucleus</keyword>
<dbReference type="InterPro" id="IPR029656">
    <property type="entry name" value="RSRP1"/>
</dbReference>
<feature type="compositionally biased region" description="Low complexity" evidence="7">
    <location>
        <begin position="30"/>
        <end position="45"/>
    </location>
</feature>
<feature type="compositionally biased region" description="Low complexity" evidence="7">
    <location>
        <begin position="53"/>
        <end position="63"/>
    </location>
</feature>
<comment type="similarity">
    <text evidence="2">Belongs to the RSRP family.</text>
</comment>
<dbReference type="FunCoup" id="A0A672LX36">
    <property type="interactions" value="3"/>
</dbReference>
<keyword evidence="4" id="KW-0597">Phosphoprotein</keyword>
<evidence type="ECO:0000256" key="6">
    <source>
        <dbReference type="ARBA" id="ARBA00034666"/>
    </source>
</evidence>
<organism evidence="8 9">
    <name type="scientific">Sinocyclocheilus grahami</name>
    <name type="common">Dianchi golden-line fish</name>
    <name type="synonym">Barbus grahami</name>
    <dbReference type="NCBI Taxonomy" id="75366"/>
    <lineage>
        <taxon>Eukaryota</taxon>
        <taxon>Metazoa</taxon>
        <taxon>Chordata</taxon>
        <taxon>Craniata</taxon>
        <taxon>Vertebrata</taxon>
        <taxon>Euteleostomi</taxon>
        <taxon>Actinopterygii</taxon>
        <taxon>Neopterygii</taxon>
        <taxon>Teleostei</taxon>
        <taxon>Ostariophysi</taxon>
        <taxon>Cypriniformes</taxon>
        <taxon>Cyprinidae</taxon>
        <taxon>Cyprininae</taxon>
        <taxon>Sinocyclocheilus</taxon>
    </lineage>
</organism>
<proteinExistence type="inferred from homology"/>
<reference evidence="8" key="1">
    <citation type="submission" date="2025-08" db="UniProtKB">
        <authorList>
            <consortium name="Ensembl"/>
        </authorList>
    </citation>
    <scope>IDENTIFICATION</scope>
</reference>
<dbReference type="InParanoid" id="A0A672LX36"/>
<dbReference type="Ensembl" id="ENSSGRT00000029421.1">
    <property type="protein sequence ID" value="ENSSGRP00000027340.1"/>
    <property type="gene ID" value="ENSSGRG00000015693.1"/>
</dbReference>
<sequence length="349" mass="40092">MKEEASPGRLGEGVKLIFDQKAPHGRRSSRSSSSSDSSFSSSKGGRSSRRSRSSSSESGSSSHSHSRSRSHPRCSGRSRCRHRRHSPPRHYRARSRSYSPSSELSSHRRRYHRRRRSPSLYSYSRRSLSRSRSRSRSPVYWRGSRFVGRYRCRFSRSPRSSRDYRNRSRSHERSAVCLSLEEKKCLLNVAKANAARILGVQNLELPASLKELEEEEEEEEEKKKKRRRRRSSSDNEERVSADRAPQKTPAQVNFVANDDGEAEASPTSPKRKPINFSINNTIARPSNSPTVHDSKVTSRADSVADRKPYGQYKVGFVEESKRMSDRWEILCTLWCFFVCCADENLLNKN</sequence>
<dbReference type="Pfam" id="PF17069">
    <property type="entry name" value="RSRP"/>
    <property type="match status" value="1"/>
</dbReference>
<feature type="compositionally biased region" description="Basic residues" evidence="7">
    <location>
        <begin position="107"/>
        <end position="117"/>
    </location>
</feature>
<feature type="compositionally biased region" description="Polar residues" evidence="7">
    <location>
        <begin position="276"/>
        <end position="291"/>
    </location>
</feature>
<evidence type="ECO:0000313" key="9">
    <source>
        <dbReference type="Proteomes" id="UP000472262"/>
    </source>
</evidence>
<evidence type="ECO:0000256" key="7">
    <source>
        <dbReference type="SAM" id="MobiDB-lite"/>
    </source>
</evidence>
<feature type="compositionally biased region" description="Basic and acidic residues" evidence="7">
    <location>
        <begin position="292"/>
        <end position="301"/>
    </location>
</feature>
<evidence type="ECO:0000256" key="1">
    <source>
        <dbReference type="ARBA" id="ARBA00004123"/>
    </source>
</evidence>
<name>A0A672LX36_SINGR</name>